<feature type="active site" description="Nucleophile" evidence="1">
    <location>
        <position position="240"/>
    </location>
</feature>
<keyword evidence="5" id="KW-1185">Reference proteome</keyword>
<feature type="site" description="Cleavage; by autolysis" evidence="3">
    <location>
        <begin position="239"/>
        <end position="240"/>
    </location>
</feature>
<dbReference type="EMBL" id="JAQGDS010000014">
    <property type="protein sequence ID" value="KAJ6256202.1"/>
    <property type="molecule type" value="Genomic_DNA"/>
</dbReference>
<dbReference type="InterPro" id="IPR000246">
    <property type="entry name" value="Peptidase_T2"/>
</dbReference>
<dbReference type="SUPFAM" id="SSF56235">
    <property type="entry name" value="N-terminal nucleophile aminohydrolases (Ntn hydrolases)"/>
    <property type="match status" value="1"/>
</dbReference>
<evidence type="ECO:0000256" key="1">
    <source>
        <dbReference type="PIRSR" id="PIRSR600246-1"/>
    </source>
</evidence>
<gene>
    <name evidence="4" type="ORF">Dda_9037</name>
</gene>
<dbReference type="InterPro" id="IPR029055">
    <property type="entry name" value="Ntn_hydrolases_N"/>
</dbReference>
<accession>A0AAD6IQ12</accession>
<sequence>MSQLEFREMQSAVKPRIVIHGGAGQIYRSNLSPSARYEYLSAITHILKSVYPRLNAGLPALDAAVAAVRMLEDNPLFNAGKGAVFTLDGTNELEASVMVSRGQYKRCAGVILLQHVKNPVLLAKEVLVRDDPSVERAARHNCLSGPYAEQLAAQWGLDIVDQKYFFTEKRWQQHLRDLERGESESMAAAGGISGQNNFTENHWFADEISKEGAAVEVQEVQADSEGKFNAAVEEYLPKGTVGCVVLDSSGVIAAATSTGGRTNKVPGRIGDTPTAGAGFWAEEWEVEPTSPSRVTNTVESLRQQITACWPVATTSRPAKTHRAVGLSGTGNGDFFLRLSVCHNIAARCRFGGKSLRAAAKEVCGPGGEIDKAGAGRGDSDGAVIGVDEEGVVVMEMNCGGCFRGTVDDDGRALVAAYADEEPAELKP</sequence>
<protein>
    <submittedName>
        <fullName evidence="4">L-asparaginase</fullName>
    </submittedName>
</protein>
<comment type="caution">
    <text evidence="4">The sequence shown here is derived from an EMBL/GenBank/DDBJ whole genome shotgun (WGS) entry which is preliminary data.</text>
</comment>
<evidence type="ECO:0000313" key="5">
    <source>
        <dbReference type="Proteomes" id="UP001221413"/>
    </source>
</evidence>
<dbReference type="GO" id="GO:0016787">
    <property type="term" value="F:hydrolase activity"/>
    <property type="evidence" value="ECO:0007669"/>
    <property type="project" value="InterPro"/>
</dbReference>
<dbReference type="Proteomes" id="UP001221413">
    <property type="component" value="Unassembled WGS sequence"/>
</dbReference>
<evidence type="ECO:0000256" key="2">
    <source>
        <dbReference type="PIRSR" id="PIRSR600246-2"/>
    </source>
</evidence>
<dbReference type="GO" id="GO:0005737">
    <property type="term" value="C:cytoplasm"/>
    <property type="evidence" value="ECO:0007669"/>
    <property type="project" value="TreeGrafter"/>
</dbReference>
<proteinExistence type="predicted"/>
<reference evidence="4" key="1">
    <citation type="submission" date="2023-01" db="EMBL/GenBank/DDBJ databases">
        <title>The chitinases involved in constricting ring structure development in the nematode-trapping fungus Drechslerella dactyloides.</title>
        <authorList>
            <person name="Wang R."/>
            <person name="Zhang L."/>
            <person name="Tang P."/>
            <person name="Li S."/>
            <person name="Liang L."/>
        </authorList>
    </citation>
    <scope>NUCLEOTIDE SEQUENCE</scope>
    <source>
        <strain evidence="4">YMF1.00031</strain>
    </source>
</reference>
<evidence type="ECO:0000313" key="4">
    <source>
        <dbReference type="EMBL" id="KAJ6256202.1"/>
    </source>
</evidence>
<dbReference type="CDD" id="cd04701">
    <property type="entry name" value="Asparaginase_2"/>
    <property type="match status" value="1"/>
</dbReference>
<dbReference type="PANTHER" id="PTHR10188">
    <property type="entry name" value="L-ASPARAGINASE"/>
    <property type="match status" value="1"/>
</dbReference>
<organism evidence="4 5">
    <name type="scientific">Drechslerella dactyloides</name>
    <name type="common">Nematode-trapping fungus</name>
    <name type="synonym">Arthrobotrys dactyloides</name>
    <dbReference type="NCBI Taxonomy" id="74499"/>
    <lineage>
        <taxon>Eukaryota</taxon>
        <taxon>Fungi</taxon>
        <taxon>Dikarya</taxon>
        <taxon>Ascomycota</taxon>
        <taxon>Pezizomycotina</taxon>
        <taxon>Orbiliomycetes</taxon>
        <taxon>Orbiliales</taxon>
        <taxon>Orbiliaceae</taxon>
        <taxon>Drechslerella</taxon>
    </lineage>
</organism>
<evidence type="ECO:0000256" key="3">
    <source>
        <dbReference type="PIRSR" id="PIRSR600246-3"/>
    </source>
</evidence>
<dbReference type="AlphaFoldDB" id="A0AAD6IQ12"/>
<dbReference type="PANTHER" id="PTHR10188:SF43">
    <property type="entry name" value="ASPARAGINASE (EUROFUNG)"/>
    <property type="match status" value="1"/>
</dbReference>
<dbReference type="Gene3D" id="3.60.20.30">
    <property type="entry name" value="(Glycosyl)asparaginase"/>
    <property type="match status" value="1"/>
</dbReference>
<feature type="binding site" evidence="2">
    <location>
        <begin position="329"/>
        <end position="332"/>
    </location>
    <ligand>
        <name>substrate</name>
    </ligand>
</feature>
<dbReference type="Pfam" id="PF01112">
    <property type="entry name" value="Asparaginase_2"/>
    <property type="match status" value="2"/>
</dbReference>
<name>A0AAD6IQ12_DREDA</name>
<feature type="binding site" evidence="2">
    <location>
        <begin position="268"/>
        <end position="271"/>
    </location>
    <ligand>
        <name>substrate</name>
    </ligand>
</feature>